<evidence type="ECO:0000256" key="7">
    <source>
        <dbReference type="HAMAP-Rule" id="MF_00260"/>
    </source>
</evidence>
<dbReference type="InterPro" id="IPR000860">
    <property type="entry name" value="HemC"/>
</dbReference>
<evidence type="ECO:0000256" key="6">
    <source>
        <dbReference type="ARBA" id="ARBA00048169"/>
    </source>
</evidence>
<dbReference type="SUPFAM" id="SSF53850">
    <property type="entry name" value="Periplasmic binding protein-like II"/>
    <property type="match status" value="1"/>
</dbReference>
<feature type="domain" description="Porphobilinogen deaminase N-terminal" evidence="8">
    <location>
        <begin position="4"/>
        <end position="208"/>
    </location>
</feature>
<name>A0A538SIR3_UNCEI</name>
<dbReference type="GO" id="GO:0006782">
    <property type="term" value="P:protoporphyrinogen IX biosynthetic process"/>
    <property type="evidence" value="ECO:0007669"/>
    <property type="project" value="UniProtKB-UniRule"/>
</dbReference>
<dbReference type="Gene3D" id="3.30.160.40">
    <property type="entry name" value="Porphobilinogen deaminase, C-terminal domain"/>
    <property type="match status" value="1"/>
</dbReference>
<dbReference type="EMBL" id="VBOS01000382">
    <property type="protein sequence ID" value="TMQ51263.1"/>
    <property type="molecule type" value="Genomic_DNA"/>
</dbReference>
<dbReference type="PIRSF" id="PIRSF001438">
    <property type="entry name" value="4pyrrol_synth_OHMeBilane_synth"/>
    <property type="match status" value="1"/>
</dbReference>
<dbReference type="Proteomes" id="UP000317716">
    <property type="component" value="Unassembled WGS sequence"/>
</dbReference>
<dbReference type="FunFam" id="3.40.190.10:FF:000005">
    <property type="entry name" value="Porphobilinogen deaminase"/>
    <property type="match status" value="1"/>
</dbReference>
<dbReference type="PANTHER" id="PTHR11557">
    <property type="entry name" value="PORPHOBILINOGEN DEAMINASE"/>
    <property type="match status" value="1"/>
</dbReference>
<protein>
    <recommendedName>
        <fullName evidence="7">Porphobilinogen deaminase</fullName>
        <shortName evidence="7">PBG</shortName>
        <ecNumber evidence="7">2.5.1.61</ecNumber>
    </recommendedName>
    <alternativeName>
        <fullName evidence="7">Hydroxymethylbilane synthase</fullName>
        <shortName evidence="7">HMBS</shortName>
    </alternativeName>
    <alternativeName>
        <fullName evidence="7">Pre-uroporphyrinogen synthase</fullName>
    </alternativeName>
</protein>
<dbReference type="SUPFAM" id="SSF54782">
    <property type="entry name" value="Porphobilinogen deaminase (hydroxymethylbilane synthase), C-terminal domain"/>
    <property type="match status" value="1"/>
</dbReference>
<reference evidence="10 11" key="1">
    <citation type="journal article" date="2019" name="Nat. Microbiol.">
        <title>Mediterranean grassland soil C-N compound turnover is dependent on rainfall and depth, and is mediated by genomically divergent microorganisms.</title>
        <authorList>
            <person name="Diamond S."/>
            <person name="Andeer P.F."/>
            <person name="Li Z."/>
            <person name="Crits-Christoph A."/>
            <person name="Burstein D."/>
            <person name="Anantharaman K."/>
            <person name="Lane K.R."/>
            <person name="Thomas B.C."/>
            <person name="Pan C."/>
            <person name="Northen T.R."/>
            <person name="Banfield J.F."/>
        </authorList>
    </citation>
    <scope>NUCLEOTIDE SEQUENCE [LARGE SCALE GENOMIC DNA]</scope>
    <source>
        <strain evidence="10">WS_2</strain>
    </source>
</reference>
<comment type="miscellaneous">
    <text evidence="7">The porphobilinogen subunits are added to the dipyrromethane group.</text>
</comment>
<evidence type="ECO:0000313" key="11">
    <source>
        <dbReference type="Proteomes" id="UP000317716"/>
    </source>
</evidence>
<dbReference type="PRINTS" id="PR00151">
    <property type="entry name" value="PORPHBDMNASE"/>
</dbReference>
<dbReference type="GO" id="GO:0005737">
    <property type="term" value="C:cytoplasm"/>
    <property type="evidence" value="ECO:0007669"/>
    <property type="project" value="UniProtKB-UniRule"/>
</dbReference>
<keyword evidence="4 7" id="KW-0808">Transferase</keyword>
<dbReference type="AlphaFoldDB" id="A0A538SIR3"/>
<dbReference type="InterPro" id="IPR022417">
    <property type="entry name" value="Porphobilin_deaminase_N"/>
</dbReference>
<comment type="function">
    <text evidence="1 7">Tetrapolymerization of the monopyrrole PBG into the hydroxymethylbilane pre-uroporphyrinogen in several discrete steps.</text>
</comment>
<sequence>MPALRIGTRASDLALWQAQHVAARLSALEPGRAIDLVPITTTGDELADAPLERMEGTGFFTSTIEARLLAGEIDLAVHSYKDLPVAATAGLAVGAVLERAPVEDVLCAREGWTLERLPRGARVGTSSPRRSAQLKGLRPDLDFRPLRGNLPTRLARVERGELEAIVLARAGLVRLGLEGRISEIFPVERVLPAPAQGALAVQVRACDRVAAAAVAPLDHEDTRRAVESERAVLHALRGGCSVPVGAHARACGARVELEAGVFDPADGGAIRARDSGSEPLELGRRVSERLLALGADRVLAAIDRTAGHAAPRVR</sequence>
<dbReference type="InterPro" id="IPR036803">
    <property type="entry name" value="Porphobilinogen_deaminase_C_sf"/>
</dbReference>
<dbReference type="InterPro" id="IPR022419">
    <property type="entry name" value="Porphobilin_deaminase_cofac_BS"/>
</dbReference>
<dbReference type="Gene3D" id="3.40.190.10">
    <property type="entry name" value="Periplasmic binding protein-like II"/>
    <property type="match status" value="2"/>
</dbReference>
<dbReference type="InterPro" id="IPR022418">
    <property type="entry name" value="Porphobilinogen_deaminase_C"/>
</dbReference>
<dbReference type="GO" id="GO:0004418">
    <property type="term" value="F:hydroxymethylbilane synthase activity"/>
    <property type="evidence" value="ECO:0007669"/>
    <property type="project" value="UniProtKB-UniRule"/>
</dbReference>
<dbReference type="PROSITE" id="PS00533">
    <property type="entry name" value="PORPHOBILINOGEN_DEAM"/>
    <property type="match status" value="1"/>
</dbReference>
<dbReference type="NCBIfam" id="TIGR00212">
    <property type="entry name" value="hemC"/>
    <property type="match status" value="1"/>
</dbReference>
<evidence type="ECO:0000259" key="8">
    <source>
        <dbReference type="Pfam" id="PF01379"/>
    </source>
</evidence>
<comment type="catalytic activity">
    <reaction evidence="6 7">
        <text>4 porphobilinogen + H2O = hydroxymethylbilane + 4 NH4(+)</text>
        <dbReference type="Rhea" id="RHEA:13185"/>
        <dbReference type="ChEBI" id="CHEBI:15377"/>
        <dbReference type="ChEBI" id="CHEBI:28938"/>
        <dbReference type="ChEBI" id="CHEBI:57845"/>
        <dbReference type="ChEBI" id="CHEBI:58126"/>
        <dbReference type="EC" id="2.5.1.61"/>
    </reaction>
</comment>
<organism evidence="10 11">
    <name type="scientific">Eiseniibacteriota bacterium</name>
    <dbReference type="NCBI Taxonomy" id="2212470"/>
    <lineage>
        <taxon>Bacteria</taxon>
        <taxon>Candidatus Eiseniibacteriota</taxon>
    </lineage>
</organism>
<evidence type="ECO:0000313" key="10">
    <source>
        <dbReference type="EMBL" id="TMQ51263.1"/>
    </source>
</evidence>
<dbReference type="HAMAP" id="MF_00260">
    <property type="entry name" value="Porphobil_deam"/>
    <property type="match status" value="1"/>
</dbReference>
<comment type="subunit">
    <text evidence="3 7">Monomer.</text>
</comment>
<evidence type="ECO:0000256" key="4">
    <source>
        <dbReference type="ARBA" id="ARBA00022679"/>
    </source>
</evidence>
<gene>
    <name evidence="7 10" type="primary">hemC</name>
    <name evidence="10" type="ORF">E6K72_10660</name>
</gene>
<proteinExistence type="inferred from homology"/>
<keyword evidence="5 7" id="KW-0627">Porphyrin biosynthesis</keyword>
<dbReference type="Pfam" id="PF03900">
    <property type="entry name" value="Porphobil_deamC"/>
    <property type="match status" value="1"/>
</dbReference>
<accession>A0A538SIR3</accession>
<feature type="domain" description="Porphobilinogen deaminase C-terminal" evidence="9">
    <location>
        <begin position="225"/>
        <end position="291"/>
    </location>
</feature>
<evidence type="ECO:0000256" key="5">
    <source>
        <dbReference type="ARBA" id="ARBA00023244"/>
    </source>
</evidence>
<comment type="caution">
    <text evidence="10">The sequence shown here is derived from an EMBL/GenBank/DDBJ whole genome shotgun (WGS) entry which is preliminary data.</text>
</comment>
<evidence type="ECO:0000256" key="3">
    <source>
        <dbReference type="ARBA" id="ARBA00011245"/>
    </source>
</evidence>
<dbReference type="Pfam" id="PF01379">
    <property type="entry name" value="Porphobil_deam"/>
    <property type="match status" value="1"/>
</dbReference>
<comment type="cofactor">
    <cofactor evidence="7">
        <name>dipyrromethane</name>
        <dbReference type="ChEBI" id="CHEBI:60342"/>
    </cofactor>
    <text evidence="7">Binds 1 dipyrromethane group covalently.</text>
</comment>
<dbReference type="EC" id="2.5.1.61" evidence="7"/>
<feature type="modified residue" description="S-(dipyrrolylmethanemethyl)cysteine" evidence="7">
    <location>
        <position position="240"/>
    </location>
</feature>
<evidence type="ECO:0000259" key="9">
    <source>
        <dbReference type="Pfam" id="PF03900"/>
    </source>
</evidence>
<dbReference type="PANTHER" id="PTHR11557:SF0">
    <property type="entry name" value="PORPHOBILINOGEN DEAMINASE"/>
    <property type="match status" value="1"/>
</dbReference>
<comment type="similarity">
    <text evidence="2 7">Belongs to the HMBS family.</text>
</comment>
<evidence type="ECO:0000256" key="1">
    <source>
        <dbReference type="ARBA" id="ARBA00002869"/>
    </source>
</evidence>
<evidence type="ECO:0000256" key="2">
    <source>
        <dbReference type="ARBA" id="ARBA00005638"/>
    </source>
</evidence>